<dbReference type="AlphaFoldDB" id="N1QKZ1"/>
<dbReference type="eggNOG" id="ENOG502SNWP">
    <property type="taxonomic scope" value="Eukaryota"/>
</dbReference>
<evidence type="ECO:0000256" key="2">
    <source>
        <dbReference type="SAM" id="Coils"/>
    </source>
</evidence>
<feature type="compositionally biased region" description="Polar residues" evidence="3">
    <location>
        <begin position="14"/>
        <end position="41"/>
    </location>
</feature>
<evidence type="ECO:0000313" key="6">
    <source>
        <dbReference type="Proteomes" id="UP000016931"/>
    </source>
</evidence>
<dbReference type="InterPro" id="IPR013087">
    <property type="entry name" value="Znf_C2H2_type"/>
</dbReference>
<keyword evidence="1" id="KW-0862">Zinc</keyword>
<proteinExistence type="predicted"/>
<dbReference type="PROSITE" id="PS50157">
    <property type="entry name" value="ZINC_FINGER_C2H2_2"/>
    <property type="match status" value="1"/>
</dbReference>
<dbReference type="GO" id="GO:0008270">
    <property type="term" value="F:zinc ion binding"/>
    <property type="evidence" value="ECO:0007669"/>
    <property type="project" value="UniProtKB-KW"/>
</dbReference>
<protein>
    <recommendedName>
        <fullName evidence="4">C2H2-type domain-containing protein</fullName>
    </recommendedName>
</protein>
<evidence type="ECO:0000256" key="1">
    <source>
        <dbReference type="PROSITE-ProRule" id="PRU00042"/>
    </source>
</evidence>
<feature type="domain" description="C2H2-type" evidence="4">
    <location>
        <begin position="172"/>
        <end position="201"/>
    </location>
</feature>
<evidence type="ECO:0000259" key="4">
    <source>
        <dbReference type="PROSITE" id="PS50157"/>
    </source>
</evidence>
<feature type="region of interest" description="Disordered" evidence="3">
    <location>
        <begin position="1"/>
        <end position="96"/>
    </location>
</feature>
<keyword evidence="2" id="KW-0175">Coiled coil</keyword>
<reference evidence="5 6" key="1">
    <citation type="journal article" date="2012" name="PLoS Pathog.">
        <title>Diverse lifestyles and strategies of plant pathogenesis encoded in the genomes of eighteen Dothideomycetes fungi.</title>
        <authorList>
            <person name="Ohm R.A."/>
            <person name="Feau N."/>
            <person name="Henrissat B."/>
            <person name="Schoch C.L."/>
            <person name="Horwitz B.A."/>
            <person name="Barry K.W."/>
            <person name="Condon B.J."/>
            <person name="Copeland A.C."/>
            <person name="Dhillon B."/>
            <person name="Glaser F."/>
            <person name="Hesse C.N."/>
            <person name="Kosti I."/>
            <person name="LaButti K."/>
            <person name="Lindquist E.A."/>
            <person name="Lucas S."/>
            <person name="Salamov A.A."/>
            <person name="Bradshaw R.E."/>
            <person name="Ciuffetti L."/>
            <person name="Hamelin R.C."/>
            <person name="Kema G.H.J."/>
            <person name="Lawrence C."/>
            <person name="Scott J.A."/>
            <person name="Spatafora J.W."/>
            <person name="Turgeon B.G."/>
            <person name="de Wit P.J.G.M."/>
            <person name="Zhong S."/>
            <person name="Goodwin S.B."/>
            <person name="Grigoriev I.V."/>
        </authorList>
    </citation>
    <scope>NUCLEOTIDE SEQUENCE [LARGE SCALE GENOMIC DNA]</scope>
    <source>
        <strain evidence="5 6">SO2202</strain>
    </source>
</reference>
<accession>N1QKZ1</accession>
<feature type="region of interest" description="Disordered" evidence="3">
    <location>
        <begin position="312"/>
        <end position="368"/>
    </location>
</feature>
<dbReference type="STRING" id="692275.N1QKZ1"/>
<dbReference type="InterPro" id="IPR059095">
    <property type="entry name" value="Znf_C2H2_17_2nd"/>
</dbReference>
<keyword evidence="1" id="KW-0479">Metal-binding</keyword>
<name>N1QKZ1_SPHMS</name>
<evidence type="ECO:0000313" key="5">
    <source>
        <dbReference type="EMBL" id="EMF17936.1"/>
    </source>
</evidence>
<dbReference type="Pfam" id="PF26176">
    <property type="entry name" value="zf_C2H2_17_2"/>
    <property type="match status" value="1"/>
</dbReference>
<dbReference type="HOGENOM" id="CLU_644307_0_0_1"/>
<dbReference type="RefSeq" id="XP_016766057.1">
    <property type="nucleotide sequence ID" value="XM_016910202.1"/>
</dbReference>
<dbReference type="GeneID" id="27907339"/>
<keyword evidence="6" id="KW-1185">Reference proteome</keyword>
<organism evidence="5 6">
    <name type="scientific">Sphaerulina musiva (strain SO2202)</name>
    <name type="common">Poplar stem canker fungus</name>
    <name type="synonym">Septoria musiva</name>
    <dbReference type="NCBI Taxonomy" id="692275"/>
    <lineage>
        <taxon>Eukaryota</taxon>
        <taxon>Fungi</taxon>
        <taxon>Dikarya</taxon>
        <taxon>Ascomycota</taxon>
        <taxon>Pezizomycotina</taxon>
        <taxon>Dothideomycetes</taxon>
        <taxon>Dothideomycetidae</taxon>
        <taxon>Mycosphaerellales</taxon>
        <taxon>Mycosphaerellaceae</taxon>
        <taxon>Sphaerulina</taxon>
    </lineage>
</organism>
<feature type="compositionally biased region" description="Basic and acidic residues" evidence="3">
    <location>
        <begin position="337"/>
        <end position="358"/>
    </location>
</feature>
<feature type="coiled-coil region" evidence="2">
    <location>
        <begin position="265"/>
        <end position="306"/>
    </location>
</feature>
<evidence type="ECO:0000256" key="3">
    <source>
        <dbReference type="SAM" id="MobiDB-lite"/>
    </source>
</evidence>
<dbReference type="Proteomes" id="UP000016931">
    <property type="component" value="Unassembled WGS sequence"/>
</dbReference>
<sequence>MSPYMADQMADSMETMQTPVSPVSAQSSPHDTTMGDQQQQITRKRSHSVMSQQHATTEPHPAHSRAPSIHSQTGVAEDFSPRGSRAYKRGDPPTNDQGKYICDYGDECFGQIFDRKCEWSKHMDKHDRPYRCPHPSCAKLQGFTYSGGLLRHEREVHGKHGGPKSQLMCPFTDCKRHSGKGFTRKENLNEHLRRVHQGKETVSQQDPLLERNSAEVAPGADGDETQMSHLSTGVKHEMSQLATGVKRKRSMPPQSQDEYGASHLVETSEQELARLRADNALQADRIRQLEATVAMNAEEMQRLKETMNLWAQQTGGQNHHVQHEQQQQQQQHQQHQQHQELDHQQHEEHHQQQTEEHHHHDHHHPFAQHQQIVEQLLEYAQPQDAEQQQHEDQKFAEQLAQQAEPVVQQENTLAAEVKAAFAAQEA</sequence>
<gene>
    <name evidence="5" type="ORF">SEPMUDRAFT_78740</name>
</gene>
<dbReference type="EMBL" id="KB456260">
    <property type="protein sequence ID" value="EMF17936.1"/>
    <property type="molecule type" value="Genomic_DNA"/>
</dbReference>
<dbReference type="OrthoDB" id="5305647at2759"/>
<keyword evidence="1" id="KW-0863">Zinc-finger</keyword>
<dbReference type="InterPro" id="IPR059009">
    <property type="entry name" value="Znf_C2H2_17_1st"/>
</dbReference>
<dbReference type="Pfam" id="PF26177">
    <property type="entry name" value="zf_C2H2_17_1st"/>
    <property type="match status" value="1"/>
</dbReference>
<dbReference type="Gene3D" id="3.30.160.60">
    <property type="entry name" value="Classic Zinc Finger"/>
    <property type="match status" value="2"/>
</dbReference>
<dbReference type="SMART" id="SM00355">
    <property type="entry name" value="ZnF_C2H2"/>
    <property type="match status" value="3"/>
</dbReference>
<feature type="compositionally biased region" description="Low complexity" evidence="3">
    <location>
        <begin position="324"/>
        <end position="336"/>
    </location>
</feature>